<comment type="similarity">
    <text evidence="3 10 11">Belongs to the glycosyl hydrolase 11 (cellulase G) family.</text>
</comment>
<evidence type="ECO:0000256" key="7">
    <source>
        <dbReference type="ARBA" id="ARBA00023277"/>
    </source>
</evidence>
<evidence type="ECO:0000256" key="11">
    <source>
        <dbReference type="RuleBase" id="RU362015"/>
    </source>
</evidence>
<keyword evidence="12" id="KW-0732">Signal</keyword>
<feature type="domain" description="GH11" evidence="13">
    <location>
        <begin position="17"/>
        <end position="206"/>
    </location>
</feature>
<dbReference type="PANTHER" id="PTHR46828:SF2">
    <property type="entry name" value="ENDO-1,4-BETA-XYLANASE A-RELATED"/>
    <property type="match status" value="1"/>
</dbReference>
<keyword evidence="15" id="KW-1185">Reference proteome</keyword>
<evidence type="ECO:0000313" key="14">
    <source>
        <dbReference type="EMBL" id="PGH11042.1"/>
    </source>
</evidence>
<evidence type="ECO:0000256" key="1">
    <source>
        <dbReference type="ARBA" id="ARBA00000681"/>
    </source>
</evidence>
<keyword evidence="5 10" id="KW-0858">Xylan degradation</keyword>
<dbReference type="Gene3D" id="2.60.120.180">
    <property type="match status" value="1"/>
</dbReference>
<keyword evidence="9 10" id="KW-0624">Polysaccharide degradation</keyword>
<dbReference type="UniPathway" id="UPA00114"/>
<evidence type="ECO:0000256" key="12">
    <source>
        <dbReference type="SAM" id="SignalP"/>
    </source>
</evidence>
<dbReference type="InterPro" id="IPR013320">
    <property type="entry name" value="ConA-like_dom_sf"/>
</dbReference>
<accession>A0A2B7XQX3</accession>
<comment type="pathway">
    <text evidence="2 10 11">Glycan degradation; xylan degradation.</text>
</comment>
<feature type="chain" id="PRO_5013333038" description="Endo-1,4-beta-xylanase" evidence="12">
    <location>
        <begin position="19"/>
        <end position="212"/>
    </location>
</feature>
<dbReference type="SUPFAM" id="SSF49899">
    <property type="entry name" value="Concanavalin A-like lectins/glucanases"/>
    <property type="match status" value="1"/>
</dbReference>
<evidence type="ECO:0000256" key="6">
    <source>
        <dbReference type="ARBA" id="ARBA00022801"/>
    </source>
</evidence>
<dbReference type="InterPro" id="IPR001137">
    <property type="entry name" value="Glyco_hydro_11"/>
</dbReference>
<comment type="catalytic activity">
    <reaction evidence="1 10 11">
        <text>Endohydrolysis of (1-&gt;4)-beta-D-xylosidic linkages in xylans.</text>
        <dbReference type="EC" id="3.2.1.8"/>
    </reaction>
</comment>
<dbReference type="PRINTS" id="PR00911">
    <property type="entry name" value="GLHYDRLASE11"/>
</dbReference>
<keyword evidence="6 10" id="KW-0378">Hydrolase</keyword>
<keyword evidence="7 10" id="KW-0119">Carbohydrate metabolism</keyword>
<feature type="active site" description="Proton donor" evidence="10">
    <location>
        <position position="193"/>
    </location>
</feature>
<evidence type="ECO:0000313" key="15">
    <source>
        <dbReference type="Proteomes" id="UP000223968"/>
    </source>
</evidence>
<evidence type="ECO:0000256" key="5">
    <source>
        <dbReference type="ARBA" id="ARBA00022651"/>
    </source>
</evidence>
<feature type="active site" description="Nucleophile" evidence="10">
    <location>
        <position position="101"/>
    </location>
</feature>
<dbReference type="AlphaFoldDB" id="A0A2B7XQX3"/>
<sequence>MLSFILLSAISLIQGVSSSSELAPRQGNYFYSYWSEGNGRFNCPNGPGGQFSADWSGNGGFVCGKGWNPGGNRVINFSGTYEPQGAGYLAVYGWMQNPLIEYYVLQSYGELAPNEPWTYKGNFTSEEGTYDLYWSQRVNKPSIEGTRTFDQYWSVRTEKVVGGPVTTARHFEEWQKAGMRMGANHNYMIVAVEGYTMADGTTSSGRADITVQ</sequence>
<name>A0A2B7XQX3_9EURO</name>
<dbReference type="EMBL" id="PDNB01000078">
    <property type="protein sequence ID" value="PGH11042.1"/>
    <property type="molecule type" value="Genomic_DNA"/>
</dbReference>
<dbReference type="InterPro" id="IPR033123">
    <property type="entry name" value="GH11_dom"/>
</dbReference>
<evidence type="ECO:0000259" key="13">
    <source>
        <dbReference type="PROSITE" id="PS51761"/>
    </source>
</evidence>
<dbReference type="Proteomes" id="UP000223968">
    <property type="component" value="Unassembled WGS sequence"/>
</dbReference>
<dbReference type="PROSITE" id="PS51761">
    <property type="entry name" value="GH11_3"/>
    <property type="match status" value="1"/>
</dbReference>
<evidence type="ECO:0000256" key="2">
    <source>
        <dbReference type="ARBA" id="ARBA00004851"/>
    </source>
</evidence>
<organism evidence="14 15">
    <name type="scientific">Helicocarpus griseus UAMH5409</name>
    <dbReference type="NCBI Taxonomy" id="1447875"/>
    <lineage>
        <taxon>Eukaryota</taxon>
        <taxon>Fungi</taxon>
        <taxon>Dikarya</taxon>
        <taxon>Ascomycota</taxon>
        <taxon>Pezizomycotina</taxon>
        <taxon>Eurotiomycetes</taxon>
        <taxon>Eurotiomycetidae</taxon>
        <taxon>Onygenales</taxon>
        <taxon>Ajellomycetaceae</taxon>
        <taxon>Helicocarpus</taxon>
    </lineage>
</organism>
<proteinExistence type="inferred from homology"/>
<dbReference type="PANTHER" id="PTHR46828">
    <property type="entry name" value="ENDO-1,4-BETA-XYLANASE A-RELATED"/>
    <property type="match status" value="1"/>
</dbReference>
<dbReference type="GO" id="GO:0045493">
    <property type="term" value="P:xylan catabolic process"/>
    <property type="evidence" value="ECO:0007669"/>
    <property type="project" value="UniProtKB-UniRule"/>
</dbReference>
<reference evidence="14 15" key="1">
    <citation type="submission" date="2017-10" db="EMBL/GenBank/DDBJ databases">
        <title>Comparative genomics in systemic dimorphic fungi from Ajellomycetaceae.</title>
        <authorList>
            <person name="Munoz J.F."/>
            <person name="Mcewen J.G."/>
            <person name="Clay O.K."/>
            <person name="Cuomo C.A."/>
        </authorList>
    </citation>
    <scope>NUCLEOTIDE SEQUENCE [LARGE SCALE GENOMIC DNA]</scope>
    <source>
        <strain evidence="14 15">UAMH5409</strain>
    </source>
</reference>
<evidence type="ECO:0000256" key="4">
    <source>
        <dbReference type="ARBA" id="ARBA00012590"/>
    </source>
</evidence>
<gene>
    <name evidence="14" type="ORF">AJ79_05084</name>
</gene>
<dbReference type="GO" id="GO:0031176">
    <property type="term" value="F:endo-1,4-beta-xylanase activity"/>
    <property type="evidence" value="ECO:0007669"/>
    <property type="project" value="UniProtKB-UniRule"/>
</dbReference>
<dbReference type="EC" id="3.2.1.8" evidence="4 10"/>
<feature type="signal peptide" evidence="12">
    <location>
        <begin position="1"/>
        <end position="18"/>
    </location>
</feature>
<evidence type="ECO:0000256" key="10">
    <source>
        <dbReference type="PROSITE-ProRule" id="PRU01097"/>
    </source>
</evidence>
<dbReference type="InterPro" id="IPR013319">
    <property type="entry name" value="GH11/12"/>
</dbReference>
<dbReference type="Pfam" id="PF00457">
    <property type="entry name" value="Glyco_hydro_11"/>
    <property type="match status" value="1"/>
</dbReference>
<evidence type="ECO:0000256" key="8">
    <source>
        <dbReference type="ARBA" id="ARBA00023295"/>
    </source>
</evidence>
<evidence type="ECO:0000256" key="3">
    <source>
        <dbReference type="ARBA" id="ARBA00007792"/>
    </source>
</evidence>
<comment type="caution">
    <text evidence="14">The sequence shown here is derived from an EMBL/GenBank/DDBJ whole genome shotgun (WGS) entry which is preliminary data.</text>
</comment>
<protein>
    <recommendedName>
        <fullName evidence="4 10">Endo-1,4-beta-xylanase</fullName>
        <ecNumber evidence="4 10">3.2.1.8</ecNumber>
    </recommendedName>
</protein>
<keyword evidence="8 10" id="KW-0326">Glycosidase</keyword>
<dbReference type="OrthoDB" id="2115822at2759"/>
<evidence type="ECO:0000256" key="9">
    <source>
        <dbReference type="ARBA" id="ARBA00023326"/>
    </source>
</evidence>